<keyword evidence="6" id="KW-1185">Reference proteome</keyword>
<keyword evidence="1 3" id="KW-1015">Disulfide bond</keyword>
<dbReference type="FunFam" id="2.60.40.4100:FF:000002">
    <property type="entry name" value="Zona pellucida sperm-binding protein 3"/>
    <property type="match status" value="1"/>
</dbReference>
<evidence type="ECO:0000256" key="3">
    <source>
        <dbReference type="RuleBase" id="RU367066"/>
    </source>
</evidence>
<dbReference type="GO" id="GO:0005886">
    <property type="term" value="C:plasma membrane"/>
    <property type="evidence" value="ECO:0007669"/>
    <property type="project" value="UniProtKB-SubCell"/>
</dbReference>
<dbReference type="GO" id="GO:0032190">
    <property type="term" value="F:acrosin binding"/>
    <property type="evidence" value="ECO:0007669"/>
    <property type="project" value="TreeGrafter"/>
</dbReference>
<gene>
    <name evidence="5" type="ORF">NDU88_002266</name>
</gene>
<dbReference type="InterPro" id="IPR055356">
    <property type="entry name" value="ZP-N"/>
</dbReference>
<evidence type="ECO:0000259" key="4">
    <source>
        <dbReference type="PROSITE" id="PS51034"/>
    </source>
</evidence>
<comment type="function">
    <text evidence="3">Component of the zona pellucida, an extracellular matrix surrounding oocytes which mediates sperm binding, induction of the acrosome reaction and prevents post-fertilization polyspermy. The zona pellucida is composed of 3 to 4 glycoproteins, ZP1, ZP2, ZP3, and ZP4. ZP3 is essential for sperm binding and zona matrix formation.</text>
</comment>
<keyword evidence="2" id="KW-0325">Glycoprotein</keyword>
<dbReference type="InterPro" id="IPR001507">
    <property type="entry name" value="ZP_dom"/>
</dbReference>
<keyword evidence="3" id="KW-1003">Cell membrane</keyword>
<dbReference type="PANTHER" id="PTHR11576:SF2">
    <property type="entry name" value="ZONA PELLUCIDA SPERM-BINDING PROTEIN 3"/>
    <property type="match status" value="1"/>
</dbReference>
<name>A0AAV7LF41_PLEWA</name>
<dbReference type="AlphaFoldDB" id="A0AAV7LF41"/>
<keyword evidence="3" id="KW-0165">Cleavage on pair of basic residues</keyword>
<dbReference type="PRINTS" id="PR00023">
    <property type="entry name" value="ZPELLUCIDA"/>
</dbReference>
<evidence type="ECO:0000313" key="5">
    <source>
        <dbReference type="EMBL" id="KAJ1089114.1"/>
    </source>
</evidence>
<feature type="domain" description="ZP" evidence="4">
    <location>
        <begin position="70"/>
        <end position="316"/>
    </location>
</feature>
<dbReference type="InterPro" id="IPR048290">
    <property type="entry name" value="ZP_chr"/>
</dbReference>
<dbReference type="GO" id="GO:2000344">
    <property type="term" value="P:positive regulation of acrosome reaction"/>
    <property type="evidence" value="ECO:0007669"/>
    <property type="project" value="UniProtKB-UniRule"/>
</dbReference>
<dbReference type="InterPro" id="IPR055355">
    <property type="entry name" value="ZP-C"/>
</dbReference>
<comment type="caution">
    <text evidence="5">The sequence shown here is derived from an EMBL/GenBank/DDBJ whole genome shotgun (WGS) entry which is preliminary data.</text>
</comment>
<organism evidence="5 6">
    <name type="scientific">Pleurodeles waltl</name>
    <name type="common">Iberian ribbed newt</name>
    <dbReference type="NCBI Taxonomy" id="8319"/>
    <lineage>
        <taxon>Eukaryota</taxon>
        <taxon>Metazoa</taxon>
        <taxon>Chordata</taxon>
        <taxon>Craniata</taxon>
        <taxon>Vertebrata</taxon>
        <taxon>Euteleostomi</taxon>
        <taxon>Amphibia</taxon>
        <taxon>Batrachia</taxon>
        <taxon>Caudata</taxon>
        <taxon>Salamandroidea</taxon>
        <taxon>Salamandridae</taxon>
        <taxon>Pleurodelinae</taxon>
        <taxon>Pleurodeles</taxon>
    </lineage>
</organism>
<comment type="similarity">
    <text evidence="3">Belongs to the ZP domain family. ZPC subfamily.</text>
</comment>
<dbReference type="PROSITE" id="PS51034">
    <property type="entry name" value="ZP_2"/>
    <property type="match status" value="1"/>
</dbReference>
<protein>
    <recommendedName>
        <fullName evidence="3">Zona pellucida sperm-binding protein 3</fullName>
    </recommendedName>
</protein>
<feature type="signal peptide" evidence="3">
    <location>
        <begin position="1"/>
        <end position="20"/>
    </location>
</feature>
<evidence type="ECO:0000256" key="1">
    <source>
        <dbReference type="ARBA" id="ARBA00023157"/>
    </source>
</evidence>
<keyword evidence="3" id="KW-0732">Signal</keyword>
<keyword evidence="3" id="KW-0272">Extracellular matrix</keyword>
<feature type="transmembrane region" description="Helical" evidence="3">
    <location>
        <begin position="387"/>
        <end position="412"/>
    </location>
</feature>
<dbReference type="Pfam" id="PF23344">
    <property type="entry name" value="ZP-N"/>
    <property type="match status" value="1"/>
</dbReference>
<reference evidence="5" key="1">
    <citation type="journal article" date="2022" name="bioRxiv">
        <title>Sequencing and chromosome-scale assembly of the giantPleurodeles waltlgenome.</title>
        <authorList>
            <person name="Brown T."/>
            <person name="Elewa A."/>
            <person name="Iarovenko S."/>
            <person name="Subramanian E."/>
            <person name="Araus A.J."/>
            <person name="Petzold A."/>
            <person name="Susuki M."/>
            <person name="Suzuki K.-i.T."/>
            <person name="Hayashi T."/>
            <person name="Toyoda A."/>
            <person name="Oliveira C."/>
            <person name="Osipova E."/>
            <person name="Leigh N.D."/>
            <person name="Simon A."/>
            <person name="Yun M.H."/>
        </authorList>
    </citation>
    <scope>NUCLEOTIDE SEQUENCE</scope>
    <source>
        <strain evidence="5">20211129_DDA</strain>
        <tissue evidence="5">Liver</tissue>
    </source>
</reference>
<dbReference type="GO" id="GO:0007339">
    <property type="term" value="P:binding of sperm to zona pellucida"/>
    <property type="evidence" value="ECO:0007669"/>
    <property type="project" value="UniProtKB-UniRule"/>
</dbReference>
<dbReference type="InterPro" id="IPR042235">
    <property type="entry name" value="ZP-C_dom"/>
</dbReference>
<dbReference type="GO" id="GO:0035804">
    <property type="term" value="F:structural constituent of egg coat"/>
    <property type="evidence" value="ECO:0007669"/>
    <property type="project" value="UniProtKB-UniRule"/>
</dbReference>
<feature type="chain" id="PRO_5043113811" description="Zona pellucida sperm-binding protein 3" evidence="3">
    <location>
        <begin position="21"/>
        <end position="422"/>
    </location>
</feature>
<keyword evidence="3" id="KW-1133">Transmembrane helix</keyword>
<keyword evidence="3" id="KW-0812">Transmembrane</keyword>
<proteinExistence type="inferred from homology"/>
<dbReference type="GO" id="GO:0035805">
    <property type="term" value="C:egg coat"/>
    <property type="evidence" value="ECO:0007669"/>
    <property type="project" value="UniProtKB-SubCell"/>
</dbReference>
<dbReference type="Gene3D" id="2.60.40.3210">
    <property type="entry name" value="Zona pellucida, ZP-N domain"/>
    <property type="match status" value="1"/>
</dbReference>
<dbReference type="GO" id="GO:0035803">
    <property type="term" value="P:egg coat formation"/>
    <property type="evidence" value="ECO:0007669"/>
    <property type="project" value="UniProtKB-UniRule"/>
</dbReference>
<comment type="PTM">
    <text evidence="3">Proteolytically cleaved before the transmembrane segment to yield the secreted ectodomain incorporated in the zona pellucida.</text>
</comment>
<evidence type="ECO:0000313" key="6">
    <source>
        <dbReference type="Proteomes" id="UP001066276"/>
    </source>
</evidence>
<dbReference type="Proteomes" id="UP001066276">
    <property type="component" value="Chromosome 11"/>
</dbReference>
<keyword evidence="3" id="KW-0964">Secreted</keyword>
<dbReference type="Pfam" id="PF00100">
    <property type="entry name" value="Zona_pellucida"/>
    <property type="match status" value="1"/>
</dbReference>
<dbReference type="EMBL" id="JANPWB010000015">
    <property type="protein sequence ID" value="KAJ1089114.1"/>
    <property type="molecule type" value="Genomic_DNA"/>
</dbReference>
<dbReference type="Gene3D" id="2.60.40.4100">
    <property type="entry name" value="Zona pellucida, ZP-C domain"/>
    <property type="match status" value="1"/>
</dbReference>
<dbReference type="SMART" id="SM00241">
    <property type="entry name" value="ZP"/>
    <property type="match status" value="1"/>
</dbReference>
<keyword evidence="3" id="KW-0472">Membrane</keyword>
<evidence type="ECO:0000256" key="2">
    <source>
        <dbReference type="ARBA" id="ARBA00023180"/>
    </source>
</evidence>
<dbReference type="PANTHER" id="PTHR11576">
    <property type="entry name" value="ZONA PELLUCIDA SPERM-BINDING PROTEIN 3"/>
    <property type="match status" value="1"/>
</dbReference>
<sequence length="422" mass="45915">MGQRVFLWFVCLCLVYEAFSANSWGKSSIGGWSQLGLAESRLAAPGVFFNSPWSLSGSRALPPLQPVLVRCEEARMVVSVQRDLFGTGKLVQAADLKLGPSLCGYTTLGADNTVIFQVALQDCGNILQVLVVLMWYLDLWVIPKTVSNLCSRSGNVSSNAIQPTWIPFSSTLSSEGSLLFSLKLMNDDWSAVRTSTTFHLGDVFNIEASVQPGNHAPLRVFVDSCVATLTPDRRSTPRYDLIKSNGCLVDGKLSDSSSAFTTPRLQQAKLQFTIDSFIFIGDSSSSIYITCNLKAIPSIRDPDSLNKACSYNKQNSSWFPVEGAFEICSCCDSSDCAARRKRHTRSKPAIYKELAVLGPLEILQQENIPSLMGDVTSLRSADGVNTWMVLGLTLIASAIVVSLMVLGAVVLYNKYRAGSAKV</sequence>
<accession>A0AAV7LF41</accession>
<comment type="domain">
    <text evidence="3">The ZP domain is involved in the polymerization of the ZP proteins to form the zona pellucida.</text>
</comment>
<comment type="subcellular location">
    <subcellularLocation>
        <location evidence="3">Zona pellucida</location>
    </subcellularLocation>
    <subcellularLocation>
        <location evidence="3">Cell membrane</location>
        <topology evidence="3">Single-pass type I membrane protein</topology>
    </subcellularLocation>
</comment>